<evidence type="ECO:0000313" key="1">
    <source>
        <dbReference type="EMBL" id="SVE44645.1"/>
    </source>
</evidence>
<dbReference type="Pfam" id="PF16930">
    <property type="entry name" value="Porin_5"/>
    <property type="match status" value="1"/>
</dbReference>
<reference evidence="1" key="1">
    <citation type="submission" date="2018-05" db="EMBL/GenBank/DDBJ databases">
        <authorList>
            <person name="Lanie J.A."/>
            <person name="Ng W.-L."/>
            <person name="Kazmierczak K.M."/>
            <person name="Andrzejewski T.M."/>
            <person name="Davidsen T.M."/>
            <person name="Wayne K.J."/>
            <person name="Tettelin H."/>
            <person name="Glass J.I."/>
            <person name="Rusch D."/>
            <person name="Podicherti R."/>
            <person name="Tsui H.-C.T."/>
            <person name="Winkler M.E."/>
        </authorList>
    </citation>
    <scope>NUCLEOTIDE SEQUENCE</scope>
</reference>
<protein>
    <recommendedName>
        <fullName evidence="2">Porin domain-containing protein</fullName>
    </recommendedName>
</protein>
<sequence>YLNIGQVVYTTDLNDNTKVQLGLGTYSASGSGLDKQRNSGYTGNTVGQGFTPIMLDGALSFNTGVTPVKVFGTWLENQQAEANDNAWRAGLKLGNAKKSGQWELSYEYRVMEADSTYDQLSESSFGAIKGSSYKGGTDIKGHIIKARYNIYDNWQAGLTLYNTEQESGSGDVNNRIQLDFIWKF</sequence>
<name>A0A383DK70_9ZZZZ</name>
<feature type="non-terminal residue" evidence="1">
    <location>
        <position position="1"/>
    </location>
</feature>
<dbReference type="InterPro" id="IPR032638">
    <property type="entry name" value="Porin_5"/>
</dbReference>
<proteinExistence type="predicted"/>
<dbReference type="AlphaFoldDB" id="A0A383DK70"/>
<gene>
    <name evidence="1" type="ORF">METZ01_LOCUS497499</name>
</gene>
<evidence type="ECO:0008006" key="2">
    <source>
        <dbReference type="Google" id="ProtNLM"/>
    </source>
</evidence>
<accession>A0A383DK70</accession>
<organism evidence="1">
    <name type="scientific">marine metagenome</name>
    <dbReference type="NCBI Taxonomy" id="408172"/>
    <lineage>
        <taxon>unclassified sequences</taxon>
        <taxon>metagenomes</taxon>
        <taxon>ecological metagenomes</taxon>
    </lineage>
</organism>
<dbReference type="EMBL" id="UINC01217861">
    <property type="protein sequence ID" value="SVE44645.1"/>
    <property type="molecule type" value="Genomic_DNA"/>
</dbReference>